<dbReference type="PATRIC" id="fig|1393735.3.peg.512"/>
<protein>
    <submittedName>
        <fullName evidence="1">PemK-like protein</fullName>
    </submittedName>
</protein>
<sequence>MAKAKRITRFTPLATIGSILWCRFPQCVGVPGPKPRPALVLAASPAEHALVVAYGTSQKTDKIYPGEFVIETTDPDFVLTGLAFDTKFDLNHRLKLYYTSEWFSIAPARRTFPIPVSPHIGMLPASYYEAVRKVARQ</sequence>
<dbReference type="RefSeq" id="WP_023045264.1">
    <property type="nucleotide sequence ID" value="NZ_CAWLUD010000004.1"/>
</dbReference>
<dbReference type="SUPFAM" id="SSF50118">
    <property type="entry name" value="Cell growth inhibitor/plasmid maintenance toxic component"/>
    <property type="match status" value="1"/>
</dbReference>
<organism evidence="1 2">
    <name type="scientific">Photorhabdus temperata subsp. temperata Meg1</name>
    <dbReference type="NCBI Taxonomy" id="1393735"/>
    <lineage>
        <taxon>Bacteria</taxon>
        <taxon>Pseudomonadati</taxon>
        <taxon>Pseudomonadota</taxon>
        <taxon>Gammaproteobacteria</taxon>
        <taxon>Enterobacterales</taxon>
        <taxon>Morganellaceae</taxon>
        <taxon>Photorhabdus</taxon>
    </lineage>
</organism>
<comment type="caution">
    <text evidence="1">The sequence shown here is derived from an EMBL/GenBank/DDBJ whole genome shotgun (WGS) entry which is preliminary data.</text>
</comment>
<reference evidence="1 2" key="1">
    <citation type="submission" date="2014-03" db="EMBL/GenBank/DDBJ databases">
        <title>Draft Genome of Photorhabdus temperata Meg1.</title>
        <authorList>
            <person name="Hurst S.G.IV."/>
            <person name="Morris K."/>
            <person name="Thomas K."/>
            <person name="Tisa L.S."/>
        </authorList>
    </citation>
    <scope>NUCLEOTIDE SEQUENCE [LARGE SCALE GENOMIC DNA]</scope>
    <source>
        <strain evidence="1 2">Meg1</strain>
    </source>
</reference>
<evidence type="ECO:0000313" key="1">
    <source>
        <dbReference type="EMBL" id="KER04725.1"/>
    </source>
</evidence>
<dbReference type="Proteomes" id="UP000028002">
    <property type="component" value="Unassembled WGS sequence"/>
</dbReference>
<proteinExistence type="predicted"/>
<dbReference type="AlphaFoldDB" id="A0A081S1C2"/>
<dbReference type="EMBL" id="JGVH01000004">
    <property type="protein sequence ID" value="KER04725.1"/>
    <property type="molecule type" value="Genomic_DNA"/>
</dbReference>
<name>A0A081S1C2_PHOTE</name>
<evidence type="ECO:0000313" key="2">
    <source>
        <dbReference type="Proteomes" id="UP000028002"/>
    </source>
</evidence>
<gene>
    <name evidence="1" type="ORF">MEG1DRAFT_00509</name>
</gene>
<accession>A0A081S1C2</accession>